<dbReference type="Pfam" id="PF03018">
    <property type="entry name" value="Dirigent"/>
    <property type="match status" value="1"/>
</dbReference>
<dbReference type="EMBL" id="RWGY01000011">
    <property type="protein sequence ID" value="TVU30963.1"/>
    <property type="molecule type" value="Genomic_DNA"/>
</dbReference>
<evidence type="ECO:0000256" key="1">
    <source>
        <dbReference type="ARBA" id="ARBA00010746"/>
    </source>
</evidence>
<evidence type="ECO:0000256" key="3">
    <source>
        <dbReference type="ARBA" id="ARBA00022525"/>
    </source>
</evidence>
<proteinExistence type="inferred from homology"/>
<dbReference type="Gramene" id="TVU30963">
    <property type="protein sequence ID" value="TVU30963"/>
    <property type="gene ID" value="EJB05_22622"/>
</dbReference>
<organism evidence="5 6">
    <name type="scientific">Eragrostis curvula</name>
    <name type="common">weeping love grass</name>
    <dbReference type="NCBI Taxonomy" id="38414"/>
    <lineage>
        <taxon>Eukaryota</taxon>
        <taxon>Viridiplantae</taxon>
        <taxon>Streptophyta</taxon>
        <taxon>Embryophyta</taxon>
        <taxon>Tracheophyta</taxon>
        <taxon>Spermatophyta</taxon>
        <taxon>Magnoliopsida</taxon>
        <taxon>Liliopsida</taxon>
        <taxon>Poales</taxon>
        <taxon>Poaceae</taxon>
        <taxon>PACMAD clade</taxon>
        <taxon>Chloridoideae</taxon>
        <taxon>Eragrostideae</taxon>
        <taxon>Eragrostidinae</taxon>
        <taxon>Eragrostis</taxon>
    </lineage>
</organism>
<keyword evidence="6" id="KW-1185">Reference proteome</keyword>
<comment type="caution">
    <text evidence="5">The sequence shown here is derived from an EMBL/GenBank/DDBJ whole genome shotgun (WGS) entry which is preliminary data.</text>
</comment>
<sequence length="194" mass="20959">MKDVTAQLTSTRHVILVKRNLEEHSNALKFLSCYTSAAAAEGSSDGQPTTHLHFYFHELYSGGPNGTMALLSPARGGINNSSFFGMLSALDDMLRQGADPSSRLIGRAQGISVGSSLSDGSLLTMLDFVFTDGTYNGSSLQVFGRALLGTVMERPIIDGTGAFRMARGYTLSKMIKSPDPNNLLILEYDAYIRH</sequence>
<evidence type="ECO:0000256" key="2">
    <source>
        <dbReference type="ARBA" id="ARBA00011738"/>
    </source>
</evidence>
<feature type="non-terminal residue" evidence="5">
    <location>
        <position position="1"/>
    </location>
</feature>
<comment type="subunit">
    <text evidence="2 4">Homodimer.</text>
</comment>
<evidence type="ECO:0000313" key="6">
    <source>
        <dbReference type="Proteomes" id="UP000324897"/>
    </source>
</evidence>
<dbReference type="PANTHER" id="PTHR21495">
    <property type="entry name" value="NUCLEOPORIN-RELATED"/>
    <property type="match status" value="1"/>
</dbReference>
<comment type="subcellular location">
    <subcellularLocation>
        <location evidence="4">Secreted</location>
        <location evidence="4">Extracellular space</location>
        <location evidence="4">Apoplast</location>
    </subcellularLocation>
</comment>
<dbReference type="GO" id="GO:0048046">
    <property type="term" value="C:apoplast"/>
    <property type="evidence" value="ECO:0007669"/>
    <property type="project" value="UniProtKB-SubCell"/>
</dbReference>
<accession>A0A5J9V4U0</accession>
<protein>
    <recommendedName>
        <fullName evidence="4">Dirigent protein</fullName>
    </recommendedName>
</protein>
<evidence type="ECO:0000313" key="5">
    <source>
        <dbReference type="EMBL" id="TVU30963.1"/>
    </source>
</evidence>
<keyword evidence="3 4" id="KW-0964">Secreted</keyword>
<comment type="function">
    <text evidence="4">Dirigent proteins impart stereoselectivity on the phenoxy radical-coupling reaction, yielding optically active lignans from two molecules of coniferyl alcohol in the biosynthesis of lignans, flavonolignans, and alkaloids and thus plays a central role in plant secondary metabolism.</text>
</comment>
<name>A0A5J9V4U0_9POAL</name>
<reference evidence="5 6" key="1">
    <citation type="journal article" date="2019" name="Sci. Rep.">
        <title>A high-quality genome of Eragrostis curvula grass provides insights into Poaceae evolution and supports new strategies to enhance forage quality.</title>
        <authorList>
            <person name="Carballo J."/>
            <person name="Santos B.A.C.M."/>
            <person name="Zappacosta D."/>
            <person name="Garbus I."/>
            <person name="Selva J.P."/>
            <person name="Gallo C.A."/>
            <person name="Diaz A."/>
            <person name="Albertini E."/>
            <person name="Caccamo M."/>
            <person name="Echenique V."/>
        </authorList>
    </citation>
    <scope>NUCLEOTIDE SEQUENCE [LARGE SCALE GENOMIC DNA]</scope>
    <source>
        <strain evidence="6">cv. Victoria</strain>
        <tissue evidence="5">Leaf</tissue>
    </source>
</reference>
<keyword evidence="4" id="KW-0052">Apoplast</keyword>
<dbReference type="GO" id="GO:0009699">
    <property type="term" value="P:phenylpropanoid biosynthetic process"/>
    <property type="evidence" value="ECO:0007669"/>
    <property type="project" value="UniProtKB-ARBA"/>
</dbReference>
<gene>
    <name evidence="5" type="ORF">EJB05_22622</name>
</gene>
<dbReference type="Proteomes" id="UP000324897">
    <property type="component" value="Chromosome 1"/>
</dbReference>
<dbReference type="Gene3D" id="2.40.480.10">
    <property type="entry name" value="Allene oxide cyclase-like"/>
    <property type="match status" value="1"/>
</dbReference>
<dbReference type="InterPro" id="IPR044859">
    <property type="entry name" value="Allene_oxi_cyc_Dirigent"/>
</dbReference>
<dbReference type="InterPro" id="IPR004265">
    <property type="entry name" value="Dirigent"/>
</dbReference>
<evidence type="ECO:0000256" key="4">
    <source>
        <dbReference type="RuleBase" id="RU363099"/>
    </source>
</evidence>
<comment type="similarity">
    <text evidence="1 4">Belongs to the plant dirigent protein family.</text>
</comment>
<dbReference type="OrthoDB" id="1928589at2759"/>
<dbReference type="AlphaFoldDB" id="A0A5J9V4U0"/>